<accession>A0A6A5QBF7</accession>
<evidence type="ECO:0000313" key="4">
    <source>
        <dbReference type="Proteomes" id="UP000800096"/>
    </source>
</evidence>
<dbReference type="OrthoDB" id="5347452at2759"/>
<dbReference type="Proteomes" id="UP000800096">
    <property type="component" value="Unassembled WGS sequence"/>
</dbReference>
<evidence type="ECO:0000256" key="2">
    <source>
        <dbReference type="SAM" id="SignalP"/>
    </source>
</evidence>
<name>A0A6A5QBF7_AMPQU</name>
<proteinExistence type="predicted"/>
<keyword evidence="1" id="KW-0812">Transmembrane</keyword>
<evidence type="ECO:0000256" key="1">
    <source>
        <dbReference type="SAM" id="Phobius"/>
    </source>
</evidence>
<keyword evidence="1" id="KW-0472">Membrane</keyword>
<dbReference type="EMBL" id="ML979140">
    <property type="protein sequence ID" value="KAF1912692.1"/>
    <property type="molecule type" value="Genomic_DNA"/>
</dbReference>
<gene>
    <name evidence="3" type="ORF">BDU57DRAFT_374967</name>
</gene>
<keyword evidence="1" id="KW-1133">Transmembrane helix</keyword>
<reference evidence="3" key="1">
    <citation type="journal article" date="2020" name="Stud. Mycol.">
        <title>101 Dothideomycetes genomes: a test case for predicting lifestyles and emergence of pathogens.</title>
        <authorList>
            <person name="Haridas S."/>
            <person name="Albert R."/>
            <person name="Binder M."/>
            <person name="Bloem J."/>
            <person name="Labutti K."/>
            <person name="Salamov A."/>
            <person name="Andreopoulos B."/>
            <person name="Baker S."/>
            <person name="Barry K."/>
            <person name="Bills G."/>
            <person name="Bluhm B."/>
            <person name="Cannon C."/>
            <person name="Castanera R."/>
            <person name="Culley D."/>
            <person name="Daum C."/>
            <person name="Ezra D."/>
            <person name="Gonzalez J."/>
            <person name="Henrissat B."/>
            <person name="Kuo A."/>
            <person name="Liang C."/>
            <person name="Lipzen A."/>
            <person name="Lutzoni F."/>
            <person name="Magnuson J."/>
            <person name="Mondo S."/>
            <person name="Nolan M."/>
            <person name="Ohm R."/>
            <person name="Pangilinan J."/>
            <person name="Park H.-J."/>
            <person name="Ramirez L."/>
            <person name="Alfaro M."/>
            <person name="Sun H."/>
            <person name="Tritt A."/>
            <person name="Yoshinaga Y."/>
            <person name="Zwiers L.-H."/>
            <person name="Turgeon B."/>
            <person name="Goodwin S."/>
            <person name="Spatafora J."/>
            <person name="Crous P."/>
            <person name="Grigoriev I."/>
        </authorList>
    </citation>
    <scope>NUCLEOTIDE SEQUENCE</scope>
    <source>
        <strain evidence="3">HMLAC05119</strain>
    </source>
</reference>
<feature type="transmembrane region" description="Helical" evidence="1">
    <location>
        <begin position="211"/>
        <end position="235"/>
    </location>
</feature>
<organism evidence="3 4">
    <name type="scientific">Ampelomyces quisqualis</name>
    <name type="common">Powdery mildew agent</name>
    <dbReference type="NCBI Taxonomy" id="50730"/>
    <lineage>
        <taxon>Eukaryota</taxon>
        <taxon>Fungi</taxon>
        <taxon>Dikarya</taxon>
        <taxon>Ascomycota</taxon>
        <taxon>Pezizomycotina</taxon>
        <taxon>Dothideomycetes</taxon>
        <taxon>Pleosporomycetidae</taxon>
        <taxon>Pleosporales</taxon>
        <taxon>Pleosporineae</taxon>
        <taxon>Phaeosphaeriaceae</taxon>
        <taxon>Ampelomyces</taxon>
    </lineage>
</organism>
<dbReference type="AlphaFoldDB" id="A0A6A5QBF7"/>
<evidence type="ECO:0008006" key="5">
    <source>
        <dbReference type="Google" id="ProtNLM"/>
    </source>
</evidence>
<feature type="chain" id="PRO_5025522528" description="Mid2 domain-containing protein" evidence="2">
    <location>
        <begin position="20"/>
        <end position="325"/>
    </location>
</feature>
<evidence type="ECO:0000313" key="3">
    <source>
        <dbReference type="EMBL" id="KAF1912692.1"/>
    </source>
</evidence>
<keyword evidence="2" id="KW-0732">Signal</keyword>
<protein>
    <recommendedName>
        <fullName evidence="5">Mid2 domain-containing protein</fullName>
    </recommendedName>
</protein>
<sequence>MRVIHSLCLLLFAPALANASAFPWALPAPTAATEPDNWSPVPTFAPRFADGSALFKRQTAHGGNTCGFVSGLSQSSLTCPPSSICATNTLNGVHGCCPPSSLSACTIPTTCIPSSSIVTLCTDTLLCISNEAVLKCTASSAPECVRWIISYSKTSMTQHSCGSTAFTSTAQRSYGGPASSISPAEVTVTIASTPSATPTLTPVSLPAKPNLAAIIGGTIAACTAISFAILSVVLLRRHRKARAEGSAIPQYRHGAVAVGDGFQDSPYVGGNDAKSWNHAGPVGSESNAMPNYPGMSREQYGIVEVDGVQSPVEAPSEAAKRDVTR</sequence>
<feature type="signal peptide" evidence="2">
    <location>
        <begin position="1"/>
        <end position="19"/>
    </location>
</feature>
<keyword evidence="4" id="KW-1185">Reference proteome</keyword>